<comment type="caution">
    <text evidence="1">The sequence shown here is derived from an EMBL/GenBank/DDBJ whole genome shotgun (WGS) entry which is preliminary data.</text>
</comment>
<sequence length="547" mass="62207">MNLLNDPWLPVILINGQQTTIRMAEIVRPDIKNLAFPRTDFQGAAYQLMIGVLQTVFAPEDEDEWLGRLQAPPSEYDLQQALEQIAHAFNLTGDGPLFMQDFDSLESAKSSSVASLLIEAPGENGIKLNTDFFIKRQLMQQMSLPMAALALFTLQINAPSGGQGHRTGLRGGGPLSTLVLSNQAEATLWSSLWLNVMCLSWFQQAIKGEWPEPDFTDGSVFPWLAATRTSEKKGSAVLPIDVHPLQRYWAMPRRIRLDVEMREGQCDLSGRASKPLVSHYRSQNYGANYEGDWYVHPFTPYRGDPKKPEEERLSIKGQPGGISYKQWDVLRLAADSSSGGNQNPALVVDHMHEMAHRLADELQEQLRLWAFAYDMDNMKPRGFYSIEMPFVALPPTLEKAFFSEVKRLQGLATDILKQVRSQIKKAWFERSEDAKGDFSFIDLTFWQRTEAHFFAAISELGKIAKAHPDYLQLSPESARRWLKAMQRTALDIFDETVLSSEPEPRKMKDKIQARNELKVWLYYSKKPIQQFKTDYQVDATKPQEVSQ</sequence>
<keyword evidence="2" id="KW-1185">Reference proteome</keyword>
<dbReference type="NCBIfam" id="TIGR02547">
    <property type="entry name" value="casA_cse1"/>
    <property type="match status" value="1"/>
</dbReference>
<accession>A0ABW8NGI3</accession>
<dbReference type="InterPro" id="IPR013381">
    <property type="entry name" value="CRISPR-assoc_prot_Cse1"/>
</dbReference>
<dbReference type="RefSeq" id="WP_416205402.1">
    <property type="nucleotide sequence ID" value="NZ_JBBKTX010000006.1"/>
</dbReference>
<reference evidence="1 2" key="1">
    <citation type="submission" date="2024-03" db="EMBL/GenBank/DDBJ databases">
        <title>High-quality draft genome sequence of Oceanobacter sp. wDCs-4.</title>
        <authorList>
            <person name="Dong C."/>
        </authorList>
    </citation>
    <scope>NUCLEOTIDE SEQUENCE [LARGE SCALE GENOMIC DNA]</scope>
    <source>
        <strain evidence="2">wDCs-4</strain>
    </source>
</reference>
<name>A0ABW8NGI3_9GAMM</name>
<organism evidence="1 2">
    <name type="scientific">Oceanobacter antarcticus</name>
    <dbReference type="NCBI Taxonomy" id="3133425"/>
    <lineage>
        <taxon>Bacteria</taxon>
        <taxon>Pseudomonadati</taxon>
        <taxon>Pseudomonadota</taxon>
        <taxon>Gammaproteobacteria</taxon>
        <taxon>Oceanospirillales</taxon>
        <taxon>Oceanospirillaceae</taxon>
        <taxon>Oceanobacter</taxon>
    </lineage>
</organism>
<dbReference type="CDD" id="cd09729">
    <property type="entry name" value="Cse1_I-E"/>
    <property type="match status" value="1"/>
</dbReference>
<evidence type="ECO:0000313" key="1">
    <source>
        <dbReference type="EMBL" id="MFK4752068.1"/>
    </source>
</evidence>
<protein>
    <submittedName>
        <fullName evidence="1">Type I-E CRISPR-associated protein Cse1/CasA</fullName>
    </submittedName>
</protein>
<dbReference type="Gene3D" id="1.10.132.100">
    <property type="match status" value="1"/>
</dbReference>
<gene>
    <name evidence="1" type="primary">casA</name>
    <name evidence="1" type="synonym">cse1</name>
    <name evidence="1" type="ORF">WG929_06575</name>
</gene>
<dbReference type="EMBL" id="JBBKTX010000006">
    <property type="protein sequence ID" value="MFK4752068.1"/>
    <property type="molecule type" value="Genomic_DNA"/>
</dbReference>
<proteinExistence type="predicted"/>
<evidence type="ECO:0000313" key="2">
    <source>
        <dbReference type="Proteomes" id="UP001620597"/>
    </source>
</evidence>
<dbReference type="Pfam" id="PF09481">
    <property type="entry name" value="CRISPR_Cse1"/>
    <property type="match status" value="1"/>
</dbReference>
<dbReference type="Proteomes" id="UP001620597">
    <property type="component" value="Unassembled WGS sequence"/>
</dbReference>